<dbReference type="Pfam" id="PF13472">
    <property type="entry name" value="Lipase_GDSL_2"/>
    <property type="match status" value="1"/>
</dbReference>
<dbReference type="SUPFAM" id="SSF52266">
    <property type="entry name" value="SGNH hydrolase"/>
    <property type="match status" value="1"/>
</dbReference>
<organism evidence="4 5">
    <name type="scientific">Phytophthora kernoviae</name>
    <dbReference type="NCBI Taxonomy" id="325452"/>
    <lineage>
        <taxon>Eukaryota</taxon>
        <taxon>Sar</taxon>
        <taxon>Stramenopiles</taxon>
        <taxon>Oomycota</taxon>
        <taxon>Peronosporomycetes</taxon>
        <taxon>Peronosporales</taxon>
        <taxon>Peronosporaceae</taxon>
        <taxon>Phytophthora</taxon>
    </lineage>
</organism>
<feature type="domain" description="SGNH hydrolase-type esterase" evidence="3">
    <location>
        <begin position="51"/>
        <end position="241"/>
    </location>
</feature>
<dbReference type="InterPro" id="IPR045136">
    <property type="entry name" value="Iah1-like"/>
</dbReference>
<feature type="transmembrane region" description="Helical" evidence="2">
    <location>
        <begin position="6"/>
        <end position="27"/>
    </location>
</feature>
<dbReference type="CDD" id="cd01838">
    <property type="entry name" value="Isoamyl_acetate_hydrolase_like"/>
    <property type="match status" value="1"/>
</dbReference>
<dbReference type="InterPro" id="IPR013830">
    <property type="entry name" value="SGNH_hydro"/>
</dbReference>
<sequence length="273" mass="30282">MAPTAWLTWRGLVSLSVTFIAIFAAYFGSWEGAIQAFVGGPTQTRPVLFLVGDSLTENGVDPDKAGWAALLRNHFRRSADILPRGLSGYNTKWFIEFALPIINRELSSGVARPALITLWLGANDAALVDGPSGRQHVPIGVYTTNLIEIIRSLRASAPRADILLITPPHVDDAARRKRSKSERLDRSNSLAGDYARACVEVAKDVDVPVLDLHSWFNAMPPRERSLSLEDGLHLSAWGNRLMERLLRAKIAESFPELMARLHVQDIPDWRQLS</sequence>
<evidence type="ECO:0000256" key="1">
    <source>
        <dbReference type="ARBA" id="ARBA00022801"/>
    </source>
</evidence>
<evidence type="ECO:0000313" key="5">
    <source>
        <dbReference type="Proteomes" id="UP000792063"/>
    </source>
</evidence>
<dbReference type="Proteomes" id="UP000792063">
    <property type="component" value="Unassembled WGS sequence"/>
</dbReference>
<dbReference type="PANTHER" id="PTHR14209:SF19">
    <property type="entry name" value="ISOAMYL ACETATE-HYDROLYZING ESTERASE 1 HOMOLOG"/>
    <property type="match status" value="1"/>
</dbReference>
<dbReference type="AlphaFoldDB" id="A0A921V3J5"/>
<accession>A0A921V3J5</accession>
<reference evidence="4" key="2">
    <citation type="submission" date="2020-06" db="EMBL/GenBank/DDBJ databases">
        <authorList>
            <person name="Studholme D.J."/>
        </authorList>
    </citation>
    <scope>NUCLEOTIDE SEQUENCE</scope>
    <source>
        <strain evidence="4">NZFS 3630</strain>
    </source>
</reference>
<dbReference type="PANTHER" id="PTHR14209">
    <property type="entry name" value="ISOAMYL ACETATE-HYDROLYZING ESTERASE 1"/>
    <property type="match status" value="1"/>
</dbReference>
<name>A0A921V3J5_9STRA</name>
<gene>
    <name evidence="4" type="ORF">JM18_009519</name>
</gene>
<evidence type="ECO:0000313" key="4">
    <source>
        <dbReference type="EMBL" id="KAG2502626.1"/>
    </source>
</evidence>
<dbReference type="GO" id="GO:0016787">
    <property type="term" value="F:hydrolase activity"/>
    <property type="evidence" value="ECO:0007669"/>
    <property type="project" value="UniProtKB-KW"/>
</dbReference>
<dbReference type="EMBL" id="JPWU03001264">
    <property type="protein sequence ID" value="KAG2502626.1"/>
    <property type="molecule type" value="Genomic_DNA"/>
</dbReference>
<dbReference type="Gene3D" id="3.40.50.1110">
    <property type="entry name" value="SGNH hydrolase"/>
    <property type="match status" value="1"/>
</dbReference>
<keyword evidence="2" id="KW-0472">Membrane</keyword>
<keyword evidence="2" id="KW-0812">Transmembrane</keyword>
<dbReference type="FunFam" id="3.40.50.1110:FF:000002">
    <property type="entry name" value="isoamyl acetate-hydrolyzing esterase 1 homolog"/>
    <property type="match status" value="1"/>
</dbReference>
<evidence type="ECO:0000256" key="2">
    <source>
        <dbReference type="SAM" id="Phobius"/>
    </source>
</evidence>
<keyword evidence="1" id="KW-0378">Hydrolase</keyword>
<comment type="caution">
    <text evidence="4">The sequence shown here is derived from an EMBL/GenBank/DDBJ whole genome shotgun (WGS) entry which is preliminary data.</text>
</comment>
<protein>
    <recommendedName>
        <fullName evidence="3">SGNH hydrolase-type esterase domain-containing protein</fullName>
    </recommendedName>
</protein>
<dbReference type="InterPro" id="IPR036514">
    <property type="entry name" value="SGNH_hydro_sf"/>
</dbReference>
<reference evidence="4" key="1">
    <citation type="journal article" date="2015" name="Genom Data">
        <title>Genome sequences of six Phytophthora species associated with forests in New Zealand.</title>
        <authorList>
            <person name="Studholme D.J."/>
            <person name="McDougal R.L."/>
            <person name="Sambles C."/>
            <person name="Hansen E."/>
            <person name="Hardy G."/>
            <person name="Grant M."/>
            <person name="Ganley R.J."/>
            <person name="Williams N.M."/>
        </authorList>
    </citation>
    <scope>NUCLEOTIDE SEQUENCE</scope>
    <source>
        <strain evidence="4">NZFS 3630</strain>
    </source>
</reference>
<proteinExistence type="predicted"/>
<keyword evidence="2" id="KW-1133">Transmembrane helix</keyword>
<evidence type="ECO:0000259" key="3">
    <source>
        <dbReference type="Pfam" id="PF13472"/>
    </source>
</evidence>